<feature type="region of interest" description="Disordered" evidence="1">
    <location>
        <begin position="318"/>
        <end position="483"/>
    </location>
</feature>
<feature type="compositionally biased region" description="Basic and acidic residues" evidence="1">
    <location>
        <begin position="367"/>
        <end position="381"/>
    </location>
</feature>
<feature type="compositionally biased region" description="Basic and acidic residues" evidence="1">
    <location>
        <begin position="327"/>
        <end position="358"/>
    </location>
</feature>
<name>A0AAD8TKX3_LOLMU</name>
<comment type="caution">
    <text evidence="3">The sequence shown here is derived from an EMBL/GenBank/DDBJ whole genome shotgun (WGS) entry which is preliminary data.</text>
</comment>
<evidence type="ECO:0000259" key="2">
    <source>
        <dbReference type="Pfam" id="PF14111"/>
    </source>
</evidence>
<dbReference type="Pfam" id="PF14111">
    <property type="entry name" value="DUF4283"/>
    <property type="match status" value="1"/>
</dbReference>
<dbReference type="PANTHER" id="PTHR31286">
    <property type="entry name" value="GLYCINE-RICH CELL WALL STRUCTURAL PROTEIN 1.8-LIKE"/>
    <property type="match status" value="1"/>
</dbReference>
<feature type="compositionally biased region" description="Low complexity" evidence="1">
    <location>
        <begin position="283"/>
        <end position="294"/>
    </location>
</feature>
<feature type="compositionally biased region" description="Low complexity" evidence="1">
    <location>
        <begin position="14"/>
        <end position="27"/>
    </location>
</feature>
<feature type="compositionally biased region" description="Polar residues" evidence="1">
    <location>
        <begin position="452"/>
        <end position="464"/>
    </location>
</feature>
<feature type="domain" description="DUF4283" evidence="2">
    <location>
        <begin position="64"/>
        <end position="141"/>
    </location>
</feature>
<organism evidence="3 4">
    <name type="scientific">Lolium multiflorum</name>
    <name type="common">Italian ryegrass</name>
    <name type="synonym">Lolium perenne subsp. multiflorum</name>
    <dbReference type="NCBI Taxonomy" id="4521"/>
    <lineage>
        <taxon>Eukaryota</taxon>
        <taxon>Viridiplantae</taxon>
        <taxon>Streptophyta</taxon>
        <taxon>Embryophyta</taxon>
        <taxon>Tracheophyta</taxon>
        <taxon>Spermatophyta</taxon>
        <taxon>Magnoliopsida</taxon>
        <taxon>Liliopsida</taxon>
        <taxon>Poales</taxon>
        <taxon>Poaceae</taxon>
        <taxon>BOP clade</taxon>
        <taxon>Pooideae</taxon>
        <taxon>Poodae</taxon>
        <taxon>Poeae</taxon>
        <taxon>Poeae Chloroplast Group 2 (Poeae type)</taxon>
        <taxon>Loliodinae</taxon>
        <taxon>Loliinae</taxon>
        <taxon>Lolium</taxon>
    </lineage>
</organism>
<dbReference type="AlphaFoldDB" id="A0AAD8TKX3"/>
<reference evidence="3" key="1">
    <citation type="submission" date="2023-07" db="EMBL/GenBank/DDBJ databases">
        <title>A chromosome-level genome assembly of Lolium multiflorum.</title>
        <authorList>
            <person name="Chen Y."/>
            <person name="Copetti D."/>
            <person name="Kolliker R."/>
            <person name="Studer B."/>
        </authorList>
    </citation>
    <scope>NUCLEOTIDE SEQUENCE</scope>
    <source>
        <strain evidence="3">02402/16</strain>
        <tissue evidence="3">Leaf</tissue>
    </source>
</reference>
<protein>
    <recommendedName>
        <fullName evidence="2">DUF4283 domain-containing protein</fullName>
    </recommendedName>
</protein>
<evidence type="ECO:0000313" key="3">
    <source>
        <dbReference type="EMBL" id="KAK1684520.1"/>
    </source>
</evidence>
<evidence type="ECO:0000256" key="1">
    <source>
        <dbReference type="SAM" id="MobiDB-lite"/>
    </source>
</evidence>
<dbReference type="PANTHER" id="PTHR31286:SF166">
    <property type="entry name" value="OS01G0177800 PROTEIN"/>
    <property type="match status" value="1"/>
</dbReference>
<sequence>MASVRSGARGGGSSRPPSRSPAKAGAEELAAGLSAKTGDLLLTDKEATGLVIKNSVAASVPKPKWTVVGKVCSPRKLVIGALEKAMHRAWGLHRPAFFKDLGENRFVVRFTSEGDWYHVLKKGPWQFDFNVVLIKDYDGSVRPSDMVFDTLELWVRVLDLPMDKMNKLYGQLIGDWVGKFIKVEVDEDGFAWGKDLRIRVAVKVDQPLIRGVFLKDGEEDEEGTWFDIKYDKIPHFCFYCGCLVHKDDMCSAEKVEEPQWGEWLRSLPQRIQKQPGAPRPAVSSSSFSGRSSSSDVRGGTAVRVRDLPLRRNLGTEFAYSSSSRTGGNERRRVDVEVSSPEKRHWAREHDRAVDHNAREPAGLQSWAEERRGENDMQEKAPRNKQGKYTRRARKQVDAVGEGRAQEPPGMLTRKRGPKQVWVPVPVQVVGEDTSGSAGKRQRTNVFERIQDPRSTPEGQRTSSVFDRIEDPAADPAAQGRREQ</sequence>
<proteinExistence type="predicted"/>
<feature type="region of interest" description="Disordered" evidence="1">
    <location>
        <begin position="271"/>
        <end position="303"/>
    </location>
</feature>
<gene>
    <name evidence="3" type="ORF">QYE76_045368</name>
</gene>
<feature type="region of interest" description="Disordered" evidence="1">
    <location>
        <begin position="1"/>
        <end position="27"/>
    </location>
</feature>
<feature type="compositionally biased region" description="Low complexity" evidence="1">
    <location>
        <begin position="419"/>
        <end position="429"/>
    </location>
</feature>
<dbReference type="InterPro" id="IPR040256">
    <property type="entry name" value="At4g02000-like"/>
</dbReference>
<keyword evidence="4" id="KW-1185">Reference proteome</keyword>
<dbReference type="InterPro" id="IPR025558">
    <property type="entry name" value="DUF4283"/>
</dbReference>
<feature type="compositionally biased region" description="Basic residues" evidence="1">
    <location>
        <begin position="382"/>
        <end position="393"/>
    </location>
</feature>
<dbReference type="EMBL" id="JAUUTY010000002">
    <property type="protein sequence ID" value="KAK1684520.1"/>
    <property type="molecule type" value="Genomic_DNA"/>
</dbReference>
<dbReference type="Proteomes" id="UP001231189">
    <property type="component" value="Unassembled WGS sequence"/>
</dbReference>
<accession>A0AAD8TKX3</accession>
<evidence type="ECO:0000313" key="4">
    <source>
        <dbReference type="Proteomes" id="UP001231189"/>
    </source>
</evidence>